<name>A0A1C3XN75_9BRAD</name>
<gene>
    <name evidence="1" type="ORF">GA0061099_10882</name>
</gene>
<organism evidence="1 2">
    <name type="scientific">Bradyrhizobium yuanmingense</name>
    <dbReference type="NCBI Taxonomy" id="108015"/>
    <lineage>
        <taxon>Bacteria</taxon>
        <taxon>Pseudomonadati</taxon>
        <taxon>Pseudomonadota</taxon>
        <taxon>Alphaproteobacteria</taxon>
        <taxon>Hyphomicrobiales</taxon>
        <taxon>Nitrobacteraceae</taxon>
        <taxon>Bradyrhizobium</taxon>
    </lineage>
</organism>
<dbReference type="EMBL" id="FMAE01000088">
    <property type="protein sequence ID" value="SCB53659.1"/>
    <property type="molecule type" value="Genomic_DNA"/>
</dbReference>
<protein>
    <submittedName>
        <fullName evidence="1">Uncharacterized protein</fullName>
    </submittedName>
</protein>
<dbReference type="RefSeq" id="WP_036032500.1">
    <property type="nucleotide sequence ID" value="NZ_FMAE01000088.1"/>
</dbReference>
<evidence type="ECO:0000313" key="1">
    <source>
        <dbReference type="EMBL" id="SCB53659.1"/>
    </source>
</evidence>
<evidence type="ECO:0000313" key="2">
    <source>
        <dbReference type="Proteomes" id="UP000183174"/>
    </source>
</evidence>
<accession>A0A1C3XN75</accession>
<dbReference type="AlphaFoldDB" id="A0A1C3XN75"/>
<sequence>MLGVDDAAATTGTNRMDGHLMDPMVDAHEPGEREVVRAISLKRAVVLIANPARCRAAAAADRKLGRTPFVCGLNVFIVLDGKWPTRAAFRWVNCYAVSSAFSQLAPVQNGWV</sequence>
<proteinExistence type="predicted"/>
<dbReference type="Proteomes" id="UP000183174">
    <property type="component" value="Unassembled WGS sequence"/>
</dbReference>
<reference evidence="1 2" key="1">
    <citation type="submission" date="2016-08" db="EMBL/GenBank/DDBJ databases">
        <authorList>
            <person name="Seilhamer J.J."/>
        </authorList>
    </citation>
    <scope>NUCLEOTIDE SEQUENCE [LARGE SCALE GENOMIC DNA]</scope>
    <source>
        <strain evidence="1 2">CCBAU 10071</strain>
    </source>
</reference>